<feature type="domain" description="Glycoside hydrolase family 3 N-terminal" evidence="6">
    <location>
        <begin position="73"/>
        <end position="347"/>
    </location>
</feature>
<dbReference type="Gene3D" id="3.20.20.300">
    <property type="entry name" value="Glycoside hydrolase, family 3, N-terminal domain"/>
    <property type="match status" value="1"/>
</dbReference>
<dbReference type="Gene3D" id="3.40.50.1700">
    <property type="entry name" value="Glycoside hydrolase family 3 C-terminal domain"/>
    <property type="match status" value="1"/>
</dbReference>
<dbReference type="Pfam" id="PF00933">
    <property type="entry name" value="Glyco_hydro_3"/>
    <property type="match status" value="1"/>
</dbReference>
<dbReference type="InterPro" id="IPR050226">
    <property type="entry name" value="NagZ_Beta-hexosaminidase"/>
</dbReference>
<keyword evidence="4 7" id="KW-0378">Hydrolase</keyword>
<dbReference type="InterPro" id="IPR017853">
    <property type="entry name" value="GH"/>
</dbReference>
<evidence type="ECO:0000256" key="4">
    <source>
        <dbReference type="ARBA" id="ARBA00022801"/>
    </source>
</evidence>
<proteinExistence type="inferred from homology"/>
<organism evidence="7 8">
    <name type="scientific">Hungatella hathewayi</name>
    <dbReference type="NCBI Taxonomy" id="154046"/>
    <lineage>
        <taxon>Bacteria</taxon>
        <taxon>Bacillati</taxon>
        <taxon>Bacillota</taxon>
        <taxon>Clostridia</taxon>
        <taxon>Lachnospirales</taxon>
        <taxon>Lachnospiraceae</taxon>
        <taxon>Hungatella</taxon>
    </lineage>
</organism>
<dbReference type="InterPro" id="IPR036962">
    <property type="entry name" value="Glyco_hydro_3_N_sf"/>
</dbReference>
<dbReference type="InterPro" id="IPR001764">
    <property type="entry name" value="Glyco_hydro_3_N"/>
</dbReference>
<evidence type="ECO:0000256" key="3">
    <source>
        <dbReference type="ARBA" id="ARBA00012663"/>
    </source>
</evidence>
<evidence type="ECO:0000313" key="8">
    <source>
        <dbReference type="Proteomes" id="UP000095651"/>
    </source>
</evidence>
<dbReference type="PANTHER" id="PTHR30480:SF13">
    <property type="entry name" value="BETA-HEXOSAMINIDASE"/>
    <property type="match status" value="1"/>
</dbReference>
<dbReference type="EMBL" id="CYZE01000007">
    <property type="protein sequence ID" value="CUO47281.1"/>
    <property type="molecule type" value="Genomic_DNA"/>
</dbReference>
<evidence type="ECO:0000313" key="7">
    <source>
        <dbReference type="EMBL" id="CUO47281.1"/>
    </source>
</evidence>
<gene>
    <name evidence="7" type="primary">nag3_1</name>
    <name evidence="7" type="ORF">ERS852407_02915</name>
</gene>
<dbReference type="Proteomes" id="UP000095651">
    <property type="component" value="Unassembled WGS sequence"/>
</dbReference>
<dbReference type="PANTHER" id="PTHR30480">
    <property type="entry name" value="BETA-HEXOSAMINIDASE-RELATED"/>
    <property type="match status" value="1"/>
</dbReference>
<evidence type="ECO:0000256" key="1">
    <source>
        <dbReference type="ARBA" id="ARBA00001231"/>
    </source>
</evidence>
<comment type="catalytic activity">
    <reaction evidence="1">
        <text>Hydrolysis of terminal non-reducing N-acetyl-D-hexosamine residues in N-acetyl-beta-D-hexosaminides.</text>
        <dbReference type="EC" id="3.2.1.52"/>
    </reaction>
</comment>
<evidence type="ECO:0000256" key="5">
    <source>
        <dbReference type="ARBA" id="ARBA00023295"/>
    </source>
</evidence>
<evidence type="ECO:0000256" key="2">
    <source>
        <dbReference type="ARBA" id="ARBA00005336"/>
    </source>
</evidence>
<dbReference type="AlphaFoldDB" id="A0A174FBX7"/>
<name>A0A174FBX7_9FIRM</name>
<dbReference type="SUPFAM" id="SSF51445">
    <property type="entry name" value="(Trans)glycosidases"/>
    <property type="match status" value="1"/>
</dbReference>
<evidence type="ECO:0000259" key="6">
    <source>
        <dbReference type="Pfam" id="PF00933"/>
    </source>
</evidence>
<dbReference type="InterPro" id="IPR036881">
    <property type="entry name" value="Glyco_hydro_3_C_sf"/>
</dbReference>
<reference evidence="7 8" key="1">
    <citation type="submission" date="2015-09" db="EMBL/GenBank/DDBJ databases">
        <authorList>
            <consortium name="Pathogen Informatics"/>
        </authorList>
    </citation>
    <scope>NUCLEOTIDE SEQUENCE [LARGE SCALE GENOMIC DNA]</scope>
    <source>
        <strain evidence="7 8">2789STDY5608850</strain>
    </source>
</reference>
<comment type="similarity">
    <text evidence="2">Belongs to the glycosyl hydrolase 3 family.</text>
</comment>
<dbReference type="GO" id="GO:0005975">
    <property type="term" value="P:carbohydrate metabolic process"/>
    <property type="evidence" value="ECO:0007669"/>
    <property type="project" value="InterPro"/>
</dbReference>
<accession>A0A174FBX7</accession>
<dbReference type="EC" id="3.2.1.52" evidence="3"/>
<dbReference type="GO" id="GO:0009254">
    <property type="term" value="P:peptidoglycan turnover"/>
    <property type="evidence" value="ECO:0007669"/>
    <property type="project" value="TreeGrafter"/>
</dbReference>
<keyword evidence="5 7" id="KW-0326">Glycosidase</keyword>
<dbReference type="GO" id="GO:0004563">
    <property type="term" value="F:beta-N-acetylhexosaminidase activity"/>
    <property type="evidence" value="ECO:0007669"/>
    <property type="project" value="UniProtKB-EC"/>
</dbReference>
<protein>
    <recommendedName>
        <fullName evidence="3">beta-N-acetylhexosaminidase</fullName>
        <ecNumber evidence="3">3.2.1.52</ecNumber>
    </recommendedName>
</protein>
<dbReference type="RefSeq" id="WP_055656198.1">
    <property type="nucleotide sequence ID" value="NZ_CABIXC010000007.1"/>
</dbReference>
<sequence>MVDLRGNPFYLDEAGERWVKETEAAMTPHEKVCQLFADPLMGKSREELIQFLEEYPLAAIPFRAVLYGNEEAQDIMAELQERAKIPYLYAGNCESGPNGALKGGTLVASGAQVRATRDARYAYEVGRITGSETSAVGYNWTFGPVGDIYGNWRNSLINTRAYGSDSQFVSDCVEAYNKGCMEYGVVPCLKHFPGDGWEERDQHLAISNNGLTCEEWDKTYGKIYQTAINHGVLSIMAAHFTLPAYQKKLNPQLEERDMQPACLSRELIGGLLRGRLGFHGLVVTDQTKMMGYYGMSRLDAIPLSIACGCDMILGINDIEEDVEAMKAGLKSGIVTEERLTEAIYRILACKAAIGLHRRKESGSFHPGKEALARIGCREHLEIAREASQKAVTLVKNTKGQLPLSPEVYKKIGVFVLSGNVGSLNSSYGQGVQSGGSDQITERILAALKKYGYEPELMVSSVNKGKIADFKAKYDAVMIFADITSFAQTNSVRLLWPHPMSSCYPWYIHDVPTVFTSFNYTNHLVDVARVPAFINAYNDTPETVDETVKRIAGLAPFEGNYDEDVWCGMWDTHF</sequence>